<organism evidence="2 3">
    <name type="scientific">Cryobacterium arcticum</name>
    <dbReference type="NCBI Taxonomy" id="670052"/>
    <lineage>
        <taxon>Bacteria</taxon>
        <taxon>Bacillati</taxon>
        <taxon>Actinomycetota</taxon>
        <taxon>Actinomycetes</taxon>
        <taxon>Micrococcales</taxon>
        <taxon>Microbacteriaceae</taxon>
        <taxon>Cryobacterium</taxon>
    </lineage>
</organism>
<dbReference type="OrthoDB" id="9893141at2"/>
<reference evidence="2 3" key="1">
    <citation type="submission" date="2018-05" db="EMBL/GenBank/DDBJ databases">
        <title>Genetic diversity of glacier-inhabiting Cryobacterium bacteria in China and description of Cryobacterium mengkeensis sp. nov. and Arthrobacter glacialis sp. nov.</title>
        <authorList>
            <person name="Liu Q."/>
            <person name="Xin Y.-H."/>
        </authorList>
    </citation>
    <scope>NUCLEOTIDE SEQUENCE [LARGE SCALE GENOMIC DNA]</scope>
    <source>
        <strain evidence="2 3">SK-1</strain>
    </source>
</reference>
<feature type="transmembrane region" description="Helical" evidence="1">
    <location>
        <begin position="87"/>
        <end position="106"/>
    </location>
</feature>
<evidence type="ECO:0000313" key="3">
    <source>
        <dbReference type="Proteomes" id="UP000246722"/>
    </source>
</evidence>
<comment type="caution">
    <text evidence="2">The sequence shown here is derived from an EMBL/GenBank/DDBJ whole genome shotgun (WGS) entry which is preliminary data.</text>
</comment>
<feature type="transmembrane region" description="Helical" evidence="1">
    <location>
        <begin position="7"/>
        <end position="27"/>
    </location>
</feature>
<name>A0A317ZVA6_9MICO</name>
<dbReference type="AlphaFoldDB" id="A0A317ZVA6"/>
<accession>A0A317ZVA6</accession>
<protein>
    <submittedName>
        <fullName evidence="2">Uncharacterized protein</fullName>
    </submittedName>
</protein>
<feature type="transmembrane region" description="Helical" evidence="1">
    <location>
        <begin position="112"/>
        <end position="132"/>
    </location>
</feature>
<keyword evidence="1" id="KW-0812">Transmembrane</keyword>
<keyword evidence="1" id="KW-1133">Transmembrane helix</keyword>
<keyword evidence="1" id="KW-0472">Membrane</keyword>
<evidence type="ECO:0000256" key="1">
    <source>
        <dbReference type="SAM" id="Phobius"/>
    </source>
</evidence>
<evidence type="ECO:0000313" key="2">
    <source>
        <dbReference type="EMBL" id="PXA69757.1"/>
    </source>
</evidence>
<proteinExistence type="predicted"/>
<dbReference type="RefSeq" id="WP_110126648.1">
    <property type="nucleotide sequence ID" value="NZ_QHLY01000010.1"/>
</dbReference>
<keyword evidence="3" id="KW-1185">Reference proteome</keyword>
<dbReference type="EMBL" id="QHLY01000010">
    <property type="protein sequence ID" value="PXA69757.1"/>
    <property type="molecule type" value="Genomic_DNA"/>
</dbReference>
<feature type="transmembrane region" description="Helical" evidence="1">
    <location>
        <begin position="39"/>
        <end position="59"/>
    </location>
</feature>
<sequence>MKVRFRYIAYIAVFVVIAGTVGAFAGVARDADVAPWVPIALMVLQFLVVVGGGLGINVLRRRTERRELTSAPDSFERQAATQAQAKAFLDLLILTLVAGGLFVVFPTQTNPAWVLIGLVVVLVGDFWVRYAVITTSAAKAAE</sequence>
<dbReference type="Proteomes" id="UP000246722">
    <property type="component" value="Unassembled WGS sequence"/>
</dbReference>
<gene>
    <name evidence="2" type="ORF">CTB96_09215</name>
</gene>